<dbReference type="OrthoDB" id="9810588at2"/>
<organism evidence="2">
    <name type="scientific">Levilinea saccharolytica</name>
    <dbReference type="NCBI Taxonomy" id="229921"/>
    <lineage>
        <taxon>Bacteria</taxon>
        <taxon>Bacillati</taxon>
        <taxon>Chloroflexota</taxon>
        <taxon>Anaerolineae</taxon>
        <taxon>Anaerolineales</taxon>
        <taxon>Anaerolineaceae</taxon>
        <taxon>Levilinea</taxon>
    </lineage>
</organism>
<dbReference type="InterPro" id="IPR043129">
    <property type="entry name" value="ATPase_NBD"/>
</dbReference>
<dbReference type="EMBL" id="DF967975">
    <property type="protein sequence ID" value="GAP19443.1"/>
    <property type="molecule type" value="Genomic_DNA"/>
</dbReference>
<dbReference type="CDD" id="cd00207">
    <property type="entry name" value="fer2"/>
    <property type="match status" value="1"/>
</dbReference>
<proteinExistence type="predicted"/>
<dbReference type="SUPFAM" id="SSF53067">
    <property type="entry name" value="Actin-like ATPase domain"/>
    <property type="match status" value="1"/>
</dbReference>
<gene>
    <name evidence="3" type="ORF">ADN01_09035</name>
    <name evidence="2" type="ORF">LSAC_03345</name>
</gene>
<dbReference type="InterPro" id="IPR052911">
    <property type="entry name" value="Corrinoid_activation_enz"/>
</dbReference>
<reference evidence="2" key="1">
    <citation type="journal article" date="2015" name="Genome Announc.">
        <title>Draft Genome Sequences of Anaerolinea thermolimosa IMO-1, Bellilinea caldifistulae GOMI-1, Leptolinea tardivitalis YMTK-2, Levilinea saccharolytica KIBI-1, Longilinea arvoryzae KOME-1, Previously Described as Members of the Class Anaerolineae (Chloroflexi).</title>
        <authorList>
            <person name="Matsuura N."/>
            <person name="Tourlousse M.D."/>
            <person name="Ohashi A."/>
            <person name="Hugenholtz P."/>
            <person name="Sekiguchi Y."/>
        </authorList>
    </citation>
    <scope>NUCLEOTIDE SEQUENCE</scope>
    <source>
        <strain evidence="2">KIBI-1</strain>
    </source>
</reference>
<dbReference type="EMBL" id="LGCM01000034">
    <property type="protein sequence ID" value="KPL82239.1"/>
    <property type="molecule type" value="Genomic_DNA"/>
</dbReference>
<keyword evidence="4" id="KW-1185">Reference proteome</keyword>
<dbReference type="PANTHER" id="PTHR42895:SF1">
    <property type="entry name" value="IRON-SULFUR CLUSTER PROTEIN"/>
    <property type="match status" value="1"/>
</dbReference>
<dbReference type="InterPro" id="IPR027980">
    <property type="entry name" value="RACo_C"/>
</dbReference>
<evidence type="ECO:0000313" key="2">
    <source>
        <dbReference type="EMBL" id="GAP19443.1"/>
    </source>
</evidence>
<dbReference type="Gene3D" id="3.10.20.880">
    <property type="match status" value="1"/>
</dbReference>
<dbReference type="InterPro" id="IPR040506">
    <property type="entry name" value="RACo_linker"/>
</dbReference>
<sequence length="601" mass="63172">MSTLVTVDFEPLGRRIQVPAGSDLLSAAQKAGVELLAACGGMGICGQCRVRLVQGRLSPLTADEEALFTPAERSAGLRLACQALAHSDVLLEVPPESLLSQARLQTEGHDPRTDFDPAVHAVDLSLPLPSQQDLRDDLRRAAEALAVPLHANLPALNALSRALRAHGGQVRLALRDEGEFTRLLSASAPETPPLGLAVDMGSTKLAAFLIHLESGAVLGQAAAMNPQISYGEDVISRIAYANKAPENRAVLQTRLVESLNQLAQSLCAQAGAAVEQIVEGVLVGNTAIHHFLCGLPVEPLGTAPYIAAVSQPLDLPAEALGLHLAPGAMLHLPALIAGYVGADHTAALLASDFDAPSAVQVLVDIGTNTEISLSAGGQILTCSTASGPAFEGAHIHDGMRAAPGAVERVRWADGRAQVFTVGGKAPVGLCGTGILQAVAELYGAGILDQRGVFQRLPDGSRPSQLVLVPSTETGHGRDIVVTRKDVNEIQLAKGAIRAGIEILLAEAGLRAEDVQRWVIAGAFGAYLDLPSAVRLGMFPAVPLERFFQVGNAAGVGARQMLLSRTRRQQAAALPQRVRYIELTAYADFTRRFVQSMYFGSI</sequence>
<name>A0A0M9U357_9CHLR</name>
<dbReference type="InterPro" id="IPR042259">
    <property type="entry name" value="Raco-like_middle_sf"/>
</dbReference>
<dbReference type="Gene3D" id="3.10.20.30">
    <property type="match status" value="1"/>
</dbReference>
<evidence type="ECO:0000313" key="4">
    <source>
        <dbReference type="Proteomes" id="UP000050501"/>
    </source>
</evidence>
<dbReference type="STRING" id="229921.ADN01_09035"/>
<dbReference type="GO" id="GO:0051536">
    <property type="term" value="F:iron-sulfur cluster binding"/>
    <property type="evidence" value="ECO:0007669"/>
    <property type="project" value="InterPro"/>
</dbReference>
<dbReference type="PATRIC" id="fig|229921.5.peg.1823"/>
<dbReference type="InterPro" id="IPR012675">
    <property type="entry name" value="Beta-grasp_dom_sf"/>
</dbReference>
<accession>A0A0M9U357</accession>
<dbReference type="InterPro" id="IPR041414">
    <property type="entry name" value="Raco-like_middle"/>
</dbReference>
<evidence type="ECO:0000259" key="1">
    <source>
        <dbReference type="PROSITE" id="PS51085"/>
    </source>
</evidence>
<dbReference type="Pfam" id="PF17651">
    <property type="entry name" value="Raco_middle"/>
    <property type="match status" value="1"/>
</dbReference>
<dbReference type="AlphaFoldDB" id="A0A0M9U357"/>
<reference evidence="3 4" key="2">
    <citation type="submission" date="2015-07" db="EMBL/GenBank/DDBJ databases">
        <title>Genome sequence of Levilinea saccharolytica DSM 16555.</title>
        <authorList>
            <person name="Hemp J."/>
            <person name="Ward L.M."/>
            <person name="Pace L.A."/>
            <person name="Fischer W.W."/>
        </authorList>
    </citation>
    <scope>NUCLEOTIDE SEQUENCE [LARGE SCALE GENOMIC DNA]</scope>
    <source>
        <strain evidence="3 4">KIBI-1</strain>
    </source>
</reference>
<dbReference type="InterPro" id="IPR001041">
    <property type="entry name" value="2Fe-2S_ferredoxin-type"/>
</dbReference>
<dbReference type="PROSITE" id="PS51085">
    <property type="entry name" value="2FE2S_FER_2"/>
    <property type="match status" value="1"/>
</dbReference>
<protein>
    <submittedName>
        <fullName evidence="2">Uncharacterized metal-binding protein</fullName>
    </submittedName>
</protein>
<dbReference type="Pfam" id="PF00111">
    <property type="entry name" value="Fer2"/>
    <property type="match status" value="1"/>
</dbReference>
<dbReference type="Pfam" id="PF14574">
    <property type="entry name" value="RACo_C_ter"/>
    <property type="match status" value="1"/>
</dbReference>
<evidence type="ECO:0000313" key="3">
    <source>
        <dbReference type="EMBL" id="KPL82239.1"/>
    </source>
</evidence>
<dbReference type="Pfam" id="PF17650">
    <property type="entry name" value="RACo_linker"/>
    <property type="match status" value="1"/>
</dbReference>
<dbReference type="Gene3D" id="3.30.420.480">
    <property type="entry name" value="Domain of unknown function (DUF4445)"/>
    <property type="match status" value="1"/>
</dbReference>
<dbReference type="Proteomes" id="UP000050501">
    <property type="component" value="Unassembled WGS sequence"/>
</dbReference>
<dbReference type="SUPFAM" id="SSF54292">
    <property type="entry name" value="2Fe-2S ferredoxin-like"/>
    <property type="match status" value="1"/>
</dbReference>
<dbReference type="RefSeq" id="WP_062419720.1">
    <property type="nucleotide sequence ID" value="NZ_BBXZ01000177.1"/>
</dbReference>
<dbReference type="InterPro" id="IPR036010">
    <property type="entry name" value="2Fe-2S_ferredoxin-like_sf"/>
</dbReference>
<feature type="domain" description="2Fe-2S ferredoxin-type" evidence="1">
    <location>
        <begin position="3"/>
        <end position="97"/>
    </location>
</feature>
<dbReference type="PANTHER" id="PTHR42895">
    <property type="entry name" value="IRON-SULFUR CLUSTER-BINDING PROTEIN-RELATED"/>
    <property type="match status" value="1"/>
</dbReference>